<dbReference type="CDD" id="cd07043">
    <property type="entry name" value="STAS_anti-anti-sigma_factors"/>
    <property type="match status" value="1"/>
</dbReference>
<reference evidence="4 5" key="1">
    <citation type="submission" date="2017-06" db="EMBL/GenBank/DDBJ databases">
        <title>Genome sequencing of cyanobaciteial culture collection at National Institute for Environmental Studies (NIES).</title>
        <authorList>
            <person name="Hirose Y."/>
            <person name="Shimura Y."/>
            <person name="Fujisawa T."/>
            <person name="Nakamura Y."/>
            <person name="Kawachi M."/>
        </authorList>
    </citation>
    <scope>NUCLEOTIDE SEQUENCE [LARGE SCALE GENOMIC DNA]</scope>
    <source>
        <strain evidence="4 5">NIES-267</strain>
    </source>
</reference>
<protein>
    <recommendedName>
        <fullName evidence="2">Anti-sigma factor antagonist</fullName>
    </recommendedName>
</protein>
<dbReference type="Proteomes" id="UP000218418">
    <property type="component" value="Chromosome"/>
</dbReference>
<dbReference type="InterPro" id="IPR003658">
    <property type="entry name" value="Anti-sigma_ant"/>
</dbReference>
<name>A0A1Z4LU83_9CYAN</name>
<dbReference type="InterPro" id="IPR036513">
    <property type="entry name" value="STAS_dom_sf"/>
</dbReference>
<dbReference type="Gene3D" id="3.30.750.24">
    <property type="entry name" value="STAS domain"/>
    <property type="match status" value="1"/>
</dbReference>
<evidence type="ECO:0000256" key="2">
    <source>
        <dbReference type="RuleBase" id="RU003749"/>
    </source>
</evidence>
<dbReference type="NCBIfam" id="TIGR00377">
    <property type="entry name" value="ant_ant_sig"/>
    <property type="match status" value="1"/>
</dbReference>
<evidence type="ECO:0000313" key="5">
    <source>
        <dbReference type="Proteomes" id="UP000218418"/>
    </source>
</evidence>
<evidence type="ECO:0000256" key="1">
    <source>
        <dbReference type="ARBA" id="ARBA00009013"/>
    </source>
</evidence>
<organism evidence="4 5">
    <name type="scientific">Calothrix parasitica NIES-267</name>
    <dbReference type="NCBI Taxonomy" id="1973488"/>
    <lineage>
        <taxon>Bacteria</taxon>
        <taxon>Bacillati</taxon>
        <taxon>Cyanobacteriota</taxon>
        <taxon>Cyanophyceae</taxon>
        <taxon>Nostocales</taxon>
        <taxon>Calotrichaceae</taxon>
        <taxon>Calothrix</taxon>
    </lineage>
</organism>
<feature type="domain" description="STAS" evidence="3">
    <location>
        <begin position="21"/>
        <end position="113"/>
    </location>
</feature>
<gene>
    <name evidence="4" type="ORF">NIES267_43070</name>
</gene>
<evidence type="ECO:0000313" key="4">
    <source>
        <dbReference type="EMBL" id="BAY84810.1"/>
    </source>
</evidence>
<proteinExistence type="inferred from homology"/>
<dbReference type="PANTHER" id="PTHR33495">
    <property type="entry name" value="ANTI-SIGMA FACTOR ANTAGONIST TM_1081-RELATED-RELATED"/>
    <property type="match status" value="1"/>
</dbReference>
<dbReference type="PANTHER" id="PTHR33495:SF14">
    <property type="entry name" value="ANTI-SIGMA FACTOR ANTAGONIST"/>
    <property type="match status" value="1"/>
</dbReference>
<dbReference type="EMBL" id="AP018227">
    <property type="protein sequence ID" value="BAY84810.1"/>
    <property type="molecule type" value="Genomic_DNA"/>
</dbReference>
<dbReference type="OrthoDB" id="9794628at2"/>
<keyword evidence="5" id="KW-1185">Reference proteome</keyword>
<dbReference type="AlphaFoldDB" id="A0A1Z4LU83"/>
<sequence length="113" mass="12563">MAINLKQVADVSIIEIEDKNVDSRTVSNIQHEIMPLIESNSKFIIDLSQVSYMSSGGLRMLLSSYRKVTAKNGKLILVGLSEEIKDTMSVTGFLDFFHHSENATTGLALFLEK</sequence>
<dbReference type="PROSITE" id="PS50801">
    <property type="entry name" value="STAS"/>
    <property type="match status" value="1"/>
</dbReference>
<dbReference type="SUPFAM" id="SSF52091">
    <property type="entry name" value="SpoIIaa-like"/>
    <property type="match status" value="1"/>
</dbReference>
<accession>A0A1Z4LU83</accession>
<dbReference type="InterPro" id="IPR002645">
    <property type="entry name" value="STAS_dom"/>
</dbReference>
<dbReference type="Pfam" id="PF01740">
    <property type="entry name" value="STAS"/>
    <property type="match status" value="1"/>
</dbReference>
<comment type="similarity">
    <text evidence="1 2">Belongs to the anti-sigma-factor antagonist family.</text>
</comment>
<dbReference type="GO" id="GO:0043856">
    <property type="term" value="F:anti-sigma factor antagonist activity"/>
    <property type="evidence" value="ECO:0007669"/>
    <property type="project" value="InterPro"/>
</dbReference>
<evidence type="ECO:0000259" key="3">
    <source>
        <dbReference type="PROSITE" id="PS50801"/>
    </source>
</evidence>